<dbReference type="EMBL" id="FUYB01000017">
    <property type="protein sequence ID" value="SKA88426.1"/>
    <property type="molecule type" value="Genomic_DNA"/>
</dbReference>
<name>A0A1T4XFV8_9GAMM</name>
<evidence type="ECO:0000313" key="3">
    <source>
        <dbReference type="Proteomes" id="UP000190460"/>
    </source>
</evidence>
<dbReference type="AlphaFoldDB" id="A0A1T4XFV8"/>
<organism evidence="2 3">
    <name type="scientific">Thiothrix eikelboomii</name>
    <dbReference type="NCBI Taxonomy" id="92487"/>
    <lineage>
        <taxon>Bacteria</taxon>
        <taxon>Pseudomonadati</taxon>
        <taxon>Pseudomonadota</taxon>
        <taxon>Gammaproteobacteria</taxon>
        <taxon>Thiotrichales</taxon>
        <taxon>Thiotrichaceae</taxon>
        <taxon>Thiothrix</taxon>
    </lineage>
</organism>
<feature type="region of interest" description="Disordered" evidence="1">
    <location>
        <begin position="52"/>
        <end position="72"/>
    </location>
</feature>
<protein>
    <submittedName>
        <fullName evidence="2">Uncharacterized protein</fullName>
    </submittedName>
</protein>
<gene>
    <name evidence="2" type="ORF">SAMN02745130_02932</name>
</gene>
<dbReference type="OrthoDB" id="9943286at2"/>
<evidence type="ECO:0000313" key="2">
    <source>
        <dbReference type="EMBL" id="SKA88426.1"/>
    </source>
</evidence>
<keyword evidence="3" id="KW-1185">Reference proteome</keyword>
<evidence type="ECO:0000256" key="1">
    <source>
        <dbReference type="SAM" id="MobiDB-lite"/>
    </source>
</evidence>
<reference evidence="2 3" key="1">
    <citation type="submission" date="2017-02" db="EMBL/GenBank/DDBJ databases">
        <authorList>
            <person name="Peterson S.W."/>
        </authorList>
    </citation>
    <scope>NUCLEOTIDE SEQUENCE [LARGE SCALE GENOMIC DNA]</scope>
    <source>
        <strain evidence="2 3">ATCC 49788</strain>
    </source>
</reference>
<dbReference type="STRING" id="92487.SAMN02745130_02932"/>
<dbReference type="Proteomes" id="UP000190460">
    <property type="component" value="Unassembled WGS sequence"/>
</dbReference>
<proteinExistence type="predicted"/>
<dbReference type="RefSeq" id="WP_078923388.1">
    <property type="nucleotide sequence ID" value="NZ_FUYB01000017.1"/>
</dbReference>
<accession>A0A1T4XFV8</accession>
<sequence>MIIDYEQLKQQFGGSHPADVAARLERAGVRFILGKSGKPFTTEAALNHSMGLPVGQHLPDKAPDQPLNIKVL</sequence>